<comment type="similarity">
    <text evidence="3">Belongs to the cytochrome P450 family.</text>
</comment>
<evidence type="ECO:0000313" key="10">
    <source>
        <dbReference type="Proteomes" id="UP001235939"/>
    </source>
</evidence>
<dbReference type="PRINTS" id="PR00463">
    <property type="entry name" value="EP450I"/>
</dbReference>
<keyword evidence="5" id="KW-0256">Endoplasmic reticulum</keyword>
<evidence type="ECO:0000256" key="5">
    <source>
        <dbReference type="ARBA" id="ARBA00022824"/>
    </source>
</evidence>
<keyword evidence="4" id="KW-0349">Heme</keyword>
<dbReference type="EMBL" id="CP092877">
    <property type="protein sequence ID" value="UYV77776.1"/>
    <property type="molecule type" value="Genomic_DNA"/>
</dbReference>
<comment type="subcellular location">
    <subcellularLocation>
        <location evidence="2">Endoplasmic reticulum membrane</location>
    </subcellularLocation>
</comment>
<dbReference type="Pfam" id="PF00067">
    <property type="entry name" value="p450"/>
    <property type="match status" value="1"/>
</dbReference>
<evidence type="ECO:0000256" key="7">
    <source>
        <dbReference type="ARBA" id="ARBA00023033"/>
    </source>
</evidence>
<feature type="non-terminal residue" evidence="9">
    <location>
        <position position="225"/>
    </location>
</feature>
<reference evidence="9 10" key="1">
    <citation type="submission" date="2022-01" db="EMBL/GenBank/DDBJ databases">
        <title>A chromosomal length assembly of Cordylochernes scorpioides.</title>
        <authorList>
            <person name="Zeh D."/>
            <person name="Zeh J."/>
        </authorList>
    </citation>
    <scope>NUCLEOTIDE SEQUENCE [LARGE SCALE GENOMIC DNA]</scope>
    <source>
        <strain evidence="9">IN4F17</strain>
        <tissue evidence="9">Whole Body</tissue>
    </source>
</reference>
<dbReference type="InterPro" id="IPR002401">
    <property type="entry name" value="Cyt_P450_E_grp-I"/>
</dbReference>
<evidence type="ECO:0000256" key="2">
    <source>
        <dbReference type="ARBA" id="ARBA00004586"/>
    </source>
</evidence>
<protein>
    <submittedName>
        <fullName evidence="9">CYP4V2</fullName>
    </submittedName>
</protein>
<evidence type="ECO:0000256" key="4">
    <source>
        <dbReference type="ARBA" id="ARBA00022617"/>
    </source>
</evidence>
<accession>A0ABY6LC21</accession>
<evidence type="ECO:0000256" key="3">
    <source>
        <dbReference type="ARBA" id="ARBA00010617"/>
    </source>
</evidence>
<evidence type="ECO:0000256" key="1">
    <source>
        <dbReference type="ARBA" id="ARBA00001971"/>
    </source>
</evidence>
<keyword evidence="10" id="KW-1185">Reference proteome</keyword>
<keyword evidence="7" id="KW-0503">Monooxygenase</keyword>
<keyword evidence="6" id="KW-0408">Iron</keyword>
<proteinExistence type="inferred from homology"/>
<keyword evidence="7" id="KW-0560">Oxidoreductase</keyword>
<evidence type="ECO:0000256" key="6">
    <source>
        <dbReference type="ARBA" id="ARBA00023004"/>
    </source>
</evidence>
<dbReference type="SUPFAM" id="SSF48264">
    <property type="entry name" value="Cytochrome P450"/>
    <property type="match status" value="1"/>
</dbReference>
<keyword evidence="4" id="KW-0479">Metal-binding</keyword>
<organism evidence="9 10">
    <name type="scientific">Cordylochernes scorpioides</name>
    <dbReference type="NCBI Taxonomy" id="51811"/>
    <lineage>
        <taxon>Eukaryota</taxon>
        <taxon>Metazoa</taxon>
        <taxon>Ecdysozoa</taxon>
        <taxon>Arthropoda</taxon>
        <taxon>Chelicerata</taxon>
        <taxon>Arachnida</taxon>
        <taxon>Pseudoscorpiones</taxon>
        <taxon>Cheliferoidea</taxon>
        <taxon>Chernetidae</taxon>
        <taxon>Cordylochernes</taxon>
    </lineage>
</organism>
<name>A0ABY6LC21_9ARAC</name>
<dbReference type="PANTHER" id="PTHR24291">
    <property type="entry name" value="CYTOCHROME P450 FAMILY 4"/>
    <property type="match status" value="1"/>
</dbReference>
<evidence type="ECO:0000313" key="9">
    <source>
        <dbReference type="EMBL" id="UYV77776.1"/>
    </source>
</evidence>
<comment type="cofactor">
    <cofactor evidence="1">
        <name>heme</name>
        <dbReference type="ChEBI" id="CHEBI:30413"/>
    </cofactor>
</comment>
<dbReference type="PRINTS" id="PR00385">
    <property type="entry name" value="P450"/>
</dbReference>
<dbReference type="InterPro" id="IPR036396">
    <property type="entry name" value="Cyt_P450_sf"/>
</dbReference>
<keyword evidence="8" id="KW-0472">Membrane</keyword>
<evidence type="ECO:0000256" key="8">
    <source>
        <dbReference type="ARBA" id="ARBA00023136"/>
    </source>
</evidence>
<dbReference type="PANTHER" id="PTHR24291:SF189">
    <property type="entry name" value="CYTOCHROME P450 4C3-RELATED"/>
    <property type="match status" value="1"/>
</dbReference>
<gene>
    <name evidence="9" type="ORF">LAZ67_15002232</name>
</gene>
<dbReference type="Gene3D" id="1.10.630.10">
    <property type="entry name" value="Cytochrome P450"/>
    <property type="match status" value="1"/>
</dbReference>
<dbReference type="InterPro" id="IPR001128">
    <property type="entry name" value="Cyt_P450"/>
</dbReference>
<dbReference type="Proteomes" id="UP001235939">
    <property type="component" value="Chromosome 15"/>
</dbReference>
<dbReference type="InterPro" id="IPR050196">
    <property type="entry name" value="Cytochrome_P450_Monoox"/>
</dbReference>
<sequence>MDFLPMLSDLALDIICGILLSQVILKRREEFKQILMEGKTPTNPEDEFITRRRRAFLDMLLYYHLVEGSMGIEDIQEEVNTFMFAGHDSSALLLYGTMYMLALHPNLQQRVWEELDEIYGDDLDRPITLEDTKKMKYMDCVFKETLRLYSGIPFIGRYISEDVKIGKQTIPAGSNVIVLTYMLHKHPDVYPDPEIYDPDRFLSQNINQRHSFAFLGFSAGPRNCV</sequence>